<accession>A0A6G1HJ49</accession>
<dbReference type="InterPro" id="IPR004648">
    <property type="entry name" value="Oligpept_transpt"/>
</dbReference>
<evidence type="ECO:0000313" key="11">
    <source>
        <dbReference type="EMBL" id="KAF2395795.1"/>
    </source>
</evidence>
<evidence type="ECO:0000256" key="10">
    <source>
        <dbReference type="SAM" id="Phobius"/>
    </source>
</evidence>
<dbReference type="Pfam" id="PF03169">
    <property type="entry name" value="OPT"/>
    <property type="match status" value="1"/>
</dbReference>
<dbReference type="GO" id="GO:0035673">
    <property type="term" value="F:oligopeptide transmembrane transporter activity"/>
    <property type="evidence" value="ECO:0007669"/>
    <property type="project" value="InterPro"/>
</dbReference>
<feature type="transmembrane region" description="Helical" evidence="10">
    <location>
        <begin position="594"/>
        <end position="617"/>
    </location>
</feature>
<feature type="region of interest" description="Disordered" evidence="9">
    <location>
        <begin position="1"/>
        <end position="29"/>
    </location>
</feature>
<feature type="transmembrane region" description="Helical" evidence="10">
    <location>
        <begin position="178"/>
        <end position="197"/>
    </location>
</feature>
<keyword evidence="4 10" id="KW-0812">Transmembrane</keyword>
<feature type="transmembrane region" description="Helical" evidence="10">
    <location>
        <begin position="740"/>
        <end position="763"/>
    </location>
</feature>
<feature type="transmembrane region" description="Helical" evidence="10">
    <location>
        <begin position="320"/>
        <end position="342"/>
    </location>
</feature>
<feature type="transmembrane region" description="Helical" evidence="10">
    <location>
        <begin position="105"/>
        <end position="123"/>
    </location>
</feature>
<dbReference type="GO" id="GO:0015031">
    <property type="term" value="P:protein transport"/>
    <property type="evidence" value="ECO:0007669"/>
    <property type="project" value="UniProtKB-KW"/>
</dbReference>
<feature type="transmembrane region" description="Helical" evidence="10">
    <location>
        <begin position="431"/>
        <end position="451"/>
    </location>
</feature>
<keyword evidence="8 10" id="KW-0472">Membrane</keyword>
<evidence type="ECO:0000256" key="6">
    <source>
        <dbReference type="ARBA" id="ARBA00022927"/>
    </source>
</evidence>
<evidence type="ECO:0000256" key="2">
    <source>
        <dbReference type="ARBA" id="ARBA00008807"/>
    </source>
</evidence>
<feature type="transmembrane region" description="Helical" evidence="10">
    <location>
        <begin position="129"/>
        <end position="149"/>
    </location>
</feature>
<feature type="transmembrane region" description="Helical" evidence="10">
    <location>
        <begin position="278"/>
        <end position="308"/>
    </location>
</feature>
<name>A0A6G1HJ49_9PEZI</name>
<feature type="transmembrane region" description="Helical" evidence="10">
    <location>
        <begin position="510"/>
        <end position="543"/>
    </location>
</feature>
<evidence type="ECO:0000256" key="3">
    <source>
        <dbReference type="ARBA" id="ARBA00022448"/>
    </source>
</evidence>
<keyword evidence="3" id="KW-0813">Transport</keyword>
<dbReference type="OrthoDB" id="9986677at2759"/>
<dbReference type="Proteomes" id="UP000799640">
    <property type="component" value="Unassembled WGS sequence"/>
</dbReference>
<dbReference type="AlphaFoldDB" id="A0A6G1HJ49"/>
<sequence length="807" mass="90441">MNRFNHGDQGGDPAREKAHATGVSAHDVDATQVERDIAHLAALGEWDPNMDNEKLKVIEETIADHDIEAELALEHELEENSPYPEVVAAVSNVDDPSLPANTVRAWILGMTFVTIGSGLNMLFSLRQPTISLGSIVAQLCAYPVGMFMAKALPTRKFSFFGIPWTFNPGPFNKKEHTLITIMANVSFAGGAAYSTYTVEAMRGFYKIDWGFGFAIMFTLVTQMLGLGLAGLFRRFLVEPPAMIWPAILPNCALFNTLHDVEDNDPTQTNGWVVPRFRFFLIVLGAGFIWYWFPGYLFQALSVFAWVTWIKPNNVLVNQLFGGFTGLSLAPPFTVFTLDWTMIASYTGSPLMSPWHAIANCMIGVVVFTWIVTGAIHYSGNWYSDYLPLSDSLSYDNTAGPYKVANILTPQYTLDLQKYKEYSPIYLSTTFALQYGLSFATIIAVVVHTALYHGKDIWTRFRTARTEPRDIHGRLMMAYKGVPQWWFMAMFAVMIGLGFASVLAWDTKLPWWGFVLAVFISAAWMVPIGMIMAITNVAIGLNVFTEYIISYILPGRPIAMMAFKTLGYITMSQGLTYAMDLKMGYYMKVPPRTLFWGQLVASAWSCFVQVGVLQWAFANIPDICTRTQASKFTCPNGRVFFNASVIWGVIGPQRMFATDGTSVYGVLQWFWLVGFLMPLAFYFLAKRFPRSPLKYLNAPVILGGTGNIPPAVPMNYLMWGLVGYIFNKHIRSRYRGWWLRYNYILSAALDAGLALATILIFFTITMTKTPAPKWWGNNVVESTMDNQGTAVRKVLEKGQIFGPPPGSW</sequence>
<evidence type="ECO:0000256" key="5">
    <source>
        <dbReference type="ARBA" id="ARBA00022856"/>
    </source>
</evidence>
<protein>
    <submittedName>
        <fullName evidence="11">Small oligopeptide transporter</fullName>
    </submittedName>
</protein>
<evidence type="ECO:0000256" key="7">
    <source>
        <dbReference type="ARBA" id="ARBA00022989"/>
    </source>
</evidence>
<feature type="transmembrane region" description="Helical" evidence="10">
    <location>
        <begin position="555"/>
        <end position="574"/>
    </location>
</feature>
<feature type="transmembrane region" description="Helical" evidence="10">
    <location>
        <begin position="354"/>
        <end position="377"/>
    </location>
</feature>
<proteinExistence type="inferred from homology"/>
<gene>
    <name evidence="11" type="ORF">EJ06DRAFT_264120</name>
</gene>
<dbReference type="NCBIfam" id="TIGR00728">
    <property type="entry name" value="OPT_sfam"/>
    <property type="match status" value="1"/>
</dbReference>
<dbReference type="PANTHER" id="PTHR22601">
    <property type="entry name" value="ISP4 LIKE PROTEIN"/>
    <property type="match status" value="1"/>
</dbReference>
<comment type="subcellular location">
    <subcellularLocation>
        <location evidence="1">Membrane</location>
        <topology evidence="1">Multi-pass membrane protein</topology>
    </subcellularLocation>
</comment>
<feature type="transmembrane region" description="Helical" evidence="10">
    <location>
        <begin position="484"/>
        <end position="504"/>
    </location>
</feature>
<evidence type="ECO:0000256" key="9">
    <source>
        <dbReference type="SAM" id="MobiDB-lite"/>
    </source>
</evidence>
<keyword evidence="5" id="KW-0571">Peptide transport</keyword>
<feature type="transmembrane region" description="Helical" evidence="10">
    <location>
        <begin position="662"/>
        <end position="684"/>
    </location>
</feature>
<keyword evidence="12" id="KW-1185">Reference proteome</keyword>
<comment type="similarity">
    <text evidence="2">Belongs to the oligopeptide OPT transporter family.</text>
</comment>
<keyword evidence="6" id="KW-0653">Protein transport</keyword>
<keyword evidence="7 10" id="KW-1133">Transmembrane helix</keyword>
<evidence type="ECO:0000256" key="4">
    <source>
        <dbReference type="ARBA" id="ARBA00022692"/>
    </source>
</evidence>
<evidence type="ECO:0000256" key="8">
    <source>
        <dbReference type="ARBA" id="ARBA00023136"/>
    </source>
</evidence>
<dbReference type="InterPro" id="IPR004813">
    <property type="entry name" value="OPT"/>
</dbReference>
<evidence type="ECO:0000256" key="1">
    <source>
        <dbReference type="ARBA" id="ARBA00004141"/>
    </source>
</evidence>
<dbReference type="GO" id="GO:0016020">
    <property type="term" value="C:membrane"/>
    <property type="evidence" value="ECO:0007669"/>
    <property type="project" value="UniProtKB-SubCell"/>
</dbReference>
<dbReference type="EMBL" id="ML996711">
    <property type="protein sequence ID" value="KAF2395795.1"/>
    <property type="molecule type" value="Genomic_DNA"/>
</dbReference>
<dbReference type="NCBIfam" id="TIGR00727">
    <property type="entry name" value="ISP4_OPT"/>
    <property type="match status" value="1"/>
</dbReference>
<evidence type="ECO:0000313" key="12">
    <source>
        <dbReference type="Proteomes" id="UP000799640"/>
    </source>
</evidence>
<organism evidence="11 12">
    <name type="scientific">Trichodelitschia bisporula</name>
    <dbReference type="NCBI Taxonomy" id="703511"/>
    <lineage>
        <taxon>Eukaryota</taxon>
        <taxon>Fungi</taxon>
        <taxon>Dikarya</taxon>
        <taxon>Ascomycota</taxon>
        <taxon>Pezizomycotina</taxon>
        <taxon>Dothideomycetes</taxon>
        <taxon>Dothideomycetes incertae sedis</taxon>
        <taxon>Phaeotrichales</taxon>
        <taxon>Phaeotrichaceae</taxon>
        <taxon>Trichodelitschia</taxon>
    </lineage>
</organism>
<reference evidence="11" key="1">
    <citation type="journal article" date="2020" name="Stud. Mycol.">
        <title>101 Dothideomycetes genomes: a test case for predicting lifestyles and emergence of pathogens.</title>
        <authorList>
            <person name="Haridas S."/>
            <person name="Albert R."/>
            <person name="Binder M."/>
            <person name="Bloem J."/>
            <person name="Labutti K."/>
            <person name="Salamov A."/>
            <person name="Andreopoulos B."/>
            <person name="Baker S."/>
            <person name="Barry K."/>
            <person name="Bills G."/>
            <person name="Bluhm B."/>
            <person name="Cannon C."/>
            <person name="Castanera R."/>
            <person name="Culley D."/>
            <person name="Daum C."/>
            <person name="Ezra D."/>
            <person name="Gonzalez J."/>
            <person name="Henrissat B."/>
            <person name="Kuo A."/>
            <person name="Liang C."/>
            <person name="Lipzen A."/>
            <person name="Lutzoni F."/>
            <person name="Magnuson J."/>
            <person name="Mondo S."/>
            <person name="Nolan M."/>
            <person name="Ohm R."/>
            <person name="Pangilinan J."/>
            <person name="Park H.-J."/>
            <person name="Ramirez L."/>
            <person name="Alfaro M."/>
            <person name="Sun H."/>
            <person name="Tritt A."/>
            <person name="Yoshinaga Y."/>
            <person name="Zwiers L.-H."/>
            <person name="Turgeon B."/>
            <person name="Goodwin S."/>
            <person name="Spatafora J."/>
            <person name="Crous P."/>
            <person name="Grigoriev I."/>
        </authorList>
    </citation>
    <scope>NUCLEOTIDE SEQUENCE</scope>
    <source>
        <strain evidence="11">CBS 262.69</strain>
    </source>
</reference>
<feature type="transmembrane region" description="Helical" evidence="10">
    <location>
        <begin position="209"/>
        <end position="232"/>
    </location>
</feature>